<organism evidence="3 4">
    <name type="scientific">Saitozyma podzolica</name>
    <dbReference type="NCBI Taxonomy" id="1890683"/>
    <lineage>
        <taxon>Eukaryota</taxon>
        <taxon>Fungi</taxon>
        <taxon>Dikarya</taxon>
        <taxon>Basidiomycota</taxon>
        <taxon>Agaricomycotina</taxon>
        <taxon>Tremellomycetes</taxon>
        <taxon>Tremellales</taxon>
        <taxon>Trimorphomycetaceae</taxon>
        <taxon>Saitozyma</taxon>
    </lineage>
</organism>
<dbReference type="Pfam" id="PF00134">
    <property type="entry name" value="Cyclin_N"/>
    <property type="match status" value="1"/>
</dbReference>
<feature type="compositionally biased region" description="Polar residues" evidence="1">
    <location>
        <begin position="285"/>
        <end position="301"/>
    </location>
</feature>
<evidence type="ECO:0000256" key="1">
    <source>
        <dbReference type="SAM" id="MobiDB-lite"/>
    </source>
</evidence>
<dbReference type="SUPFAM" id="SSF47954">
    <property type="entry name" value="Cyclin-like"/>
    <property type="match status" value="1"/>
</dbReference>
<comment type="caution">
    <text evidence="3">The sequence shown here is derived from an EMBL/GenBank/DDBJ whole genome shotgun (WGS) entry which is preliminary data.</text>
</comment>
<feature type="region of interest" description="Disordered" evidence="1">
    <location>
        <begin position="1"/>
        <end position="40"/>
    </location>
</feature>
<dbReference type="STRING" id="1890683.A0A427Y388"/>
<protein>
    <recommendedName>
        <fullName evidence="2">Cyclin N-terminal domain-containing protein</fullName>
    </recommendedName>
</protein>
<dbReference type="AlphaFoldDB" id="A0A427Y388"/>
<dbReference type="InterPro" id="IPR006671">
    <property type="entry name" value="Cyclin_N"/>
</dbReference>
<evidence type="ECO:0000259" key="2">
    <source>
        <dbReference type="Pfam" id="PF00134"/>
    </source>
</evidence>
<dbReference type="Gene3D" id="1.10.472.10">
    <property type="entry name" value="Cyclin-like"/>
    <property type="match status" value="1"/>
</dbReference>
<dbReference type="GO" id="GO:0000307">
    <property type="term" value="C:cyclin-dependent protein kinase holoenzyme complex"/>
    <property type="evidence" value="ECO:0007669"/>
    <property type="project" value="TreeGrafter"/>
</dbReference>
<dbReference type="OrthoDB" id="244495at2759"/>
<dbReference type="GO" id="GO:0016538">
    <property type="term" value="F:cyclin-dependent protein serine/threonine kinase regulator activity"/>
    <property type="evidence" value="ECO:0007669"/>
    <property type="project" value="TreeGrafter"/>
</dbReference>
<sequence>MSSAYGSKSSSPSSSLKGVKASATATAGASRPSSRSSDPYYGHEGTSVLCARFITALFQCPHIPTDTKPCVPPPPLAHFVAYALFRTRLPSIVTFAALLLLQRLKIRIPTVRGSSGHRVFISAFMIASKVLCDETYSNQSWGIVAQEMFVLKELNQMEREMCGVLEWNLNVLGEEVIEFEASVRAEYGVEAPVKASCPASTATHFVVPKVNVCRTPRDQSWPLLTVPTCAFPLHGIADVGTAAPSRIIYIAHPPPAAVLQNDSPPPPHFTSAESSIVSRQRETTVESVNTSSPDIKSNPSVAESKPSRRGTATLHIGGPGWYAGLAGRPDYSMANSLRRIPAATSPAPSAPLDDTLMALSMKPGNLGILSFKTCAPLAYAAASEGADSLLALRLDQDIGPVNETILGQPY</sequence>
<dbReference type="PANTHER" id="PTHR15615">
    <property type="match status" value="1"/>
</dbReference>
<dbReference type="EMBL" id="RSCD01000020">
    <property type="protein sequence ID" value="RSH85503.1"/>
    <property type="molecule type" value="Genomic_DNA"/>
</dbReference>
<dbReference type="CDD" id="cd20557">
    <property type="entry name" value="CYCLIN_ScPCL1-like"/>
    <property type="match status" value="1"/>
</dbReference>
<accession>A0A427Y388</accession>
<gene>
    <name evidence="3" type="ORF">EHS25_004899</name>
</gene>
<evidence type="ECO:0000313" key="3">
    <source>
        <dbReference type="EMBL" id="RSH85503.1"/>
    </source>
</evidence>
<dbReference type="PANTHER" id="PTHR15615:SF108">
    <property type="entry name" value="PROTEIN CNPPD1"/>
    <property type="match status" value="1"/>
</dbReference>
<dbReference type="InterPro" id="IPR036915">
    <property type="entry name" value="Cyclin-like_sf"/>
</dbReference>
<dbReference type="InterPro" id="IPR013922">
    <property type="entry name" value="Cyclin_PHO80-like"/>
</dbReference>
<dbReference type="Proteomes" id="UP000279259">
    <property type="component" value="Unassembled WGS sequence"/>
</dbReference>
<evidence type="ECO:0000313" key="4">
    <source>
        <dbReference type="Proteomes" id="UP000279259"/>
    </source>
</evidence>
<reference evidence="3 4" key="1">
    <citation type="submission" date="2018-11" db="EMBL/GenBank/DDBJ databases">
        <title>Genome sequence of Saitozyma podzolica DSM 27192.</title>
        <authorList>
            <person name="Aliyu H."/>
            <person name="Gorte O."/>
            <person name="Ochsenreither K."/>
        </authorList>
    </citation>
    <scope>NUCLEOTIDE SEQUENCE [LARGE SCALE GENOMIC DNA]</scope>
    <source>
        <strain evidence="3 4">DSM 27192</strain>
    </source>
</reference>
<dbReference type="GO" id="GO:0005634">
    <property type="term" value="C:nucleus"/>
    <property type="evidence" value="ECO:0007669"/>
    <property type="project" value="TreeGrafter"/>
</dbReference>
<proteinExistence type="predicted"/>
<feature type="domain" description="Cyclin N-terminal" evidence="2">
    <location>
        <begin position="87"/>
        <end position="170"/>
    </location>
</feature>
<feature type="region of interest" description="Disordered" evidence="1">
    <location>
        <begin position="259"/>
        <end position="312"/>
    </location>
</feature>
<name>A0A427Y388_9TREE</name>
<keyword evidence="4" id="KW-1185">Reference proteome</keyword>
<dbReference type="GO" id="GO:0019901">
    <property type="term" value="F:protein kinase binding"/>
    <property type="evidence" value="ECO:0007669"/>
    <property type="project" value="InterPro"/>
</dbReference>